<protein>
    <submittedName>
        <fullName evidence="2">Uncharacterized protein</fullName>
    </submittedName>
</protein>
<feature type="region of interest" description="Disordered" evidence="1">
    <location>
        <begin position="1"/>
        <end position="28"/>
    </location>
</feature>
<organism evidence="2">
    <name type="scientific">Arundo donax</name>
    <name type="common">Giant reed</name>
    <name type="synonym">Donax arundinaceus</name>
    <dbReference type="NCBI Taxonomy" id="35708"/>
    <lineage>
        <taxon>Eukaryota</taxon>
        <taxon>Viridiplantae</taxon>
        <taxon>Streptophyta</taxon>
        <taxon>Embryophyta</taxon>
        <taxon>Tracheophyta</taxon>
        <taxon>Spermatophyta</taxon>
        <taxon>Magnoliopsida</taxon>
        <taxon>Liliopsida</taxon>
        <taxon>Poales</taxon>
        <taxon>Poaceae</taxon>
        <taxon>PACMAD clade</taxon>
        <taxon>Arundinoideae</taxon>
        <taxon>Arundineae</taxon>
        <taxon>Arundo</taxon>
    </lineage>
</organism>
<evidence type="ECO:0000313" key="2">
    <source>
        <dbReference type="EMBL" id="JAD65475.1"/>
    </source>
</evidence>
<reference evidence="2" key="1">
    <citation type="submission" date="2014-09" db="EMBL/GenBank/DDBJ databases">
        <authorList>
            <person name="Magalhaes I.L.F."/>
            <person name="Oliveira U."/>
            <person name="Santos F.R."/>
            <person name="Vidigal T.H.D.A."/>
            <person name="Brescovit A.D."/>
            <person name="Santos A.J."/>
        </authorList>
    </citation>
    <scope>NUCLEOTIDE SEQUENCE</scope>
    <source>
        <tissue evidence="2">Shoot tissue taken approximately 20 cm above the soil surface</tissue>
    </source>
</reference>
<dbReference type="EMBL" id="GBRH01232420">
    <property type="protein sequence ID" value="JAD65475.1"/>
    <property type="molecule type" value="Transcribed_RNA"/>
</dbReference>
<evidence type="ECO:0000256" key="1">
    <source>
        <dbReference type="SAM" id="MobiDB-lite"/>
    </source>
</evidence>
<accession>A0A0A9BWC6</accession>
<proteinExistence type="predicted"/>
<name>A0A0A9BWC6_ARUDO</name>
<dbReference type="AlphaFoldDB" id="A0A0A9BWC6"/>
<sequence>MPRRPWTPASPTAATCRARIGSPLRSQR</sequence>
<reference evidence="2" key="2">
    <citation type="journal article" date="2015" name="Data Brief">
        <title>Shoot transcriptome of the giant reed, Arundo donax.</title>
        <authorList>
            <person name="Barrero R.A."/>
            <person name="Guerrero F.D."/>
            <person name="Moolhuijzen P."/>
            <person name="Goolsby J.A."/>
            <person name="Tidwell J."/>
            <person name="Bellgard S.E."/>
            <person name="Bellgard M.I."/>
        </authorList>
    </citation>
    <scope>NUCLEOTIDE SEQUENCE</scope>
    <source>
        <tissue evidence="2">Shoot tissue taken approximately 20 cm above the soil surface</tissue>
    </source>
</reference>